<sequence length="261" mass="27483">MTGAAPVLVFDSGVGGLSVVRRIRALLPSLPIVYAADDVAFPYGDLAEPVLVERCRSLIGDLVAAHDPRAVVIACNTASTLVLSPLRAALTIPVVGTVPAIKPAAQVTRTGLVSVLATPGTVKRDYTFDLIRRFAPDTAITLVGARHLAGLAERFLAGEPLDEAALLREIAPCFVEKDGARTDVVVLACTHFPLLEDALRRIAPWPVTWLDPAPAIARRLAEVLGEEGACGPASADGTPVDLALASSGRDLTWLTARFSDR</sequence>
<proteinExistence type="inferred from homology"/>
<dbReference type="InterPro" id="IPR004391">
    <property type="entry name" value="Glu_race"/>
</dbReference>
<evidence type="ECO:0000256" key="6">
    <source>
        <dbReference type="ARBA" id="ARBA00023316"/>
    </source>
</evidence>
<dbReference type="EC" id="5.1.1.3" evidence="2 7"/>
<dbReference type="InterPro" id="IPR001920">
    <property type="entry name" value="Asp/Glu_race"/>
</dbReference>
<feature type="active site" description="Proton donor/acceptor" evidence="7">
    <location>
        <position position="75"/>
    </location>
</feature>
<evidence type="ECO:0000256" key="2">
    <source>
        <dbReference type="ARBA" id="ARBA00013090"/>
    </source>
</evidence>
<evidence type="ECO:0000256" key="4">
    <source>
        <dbReference type="ARBA" id="ARBA00022984"/>
    </source>
</evidence>
<feature type="binding site" evidence="7">
    <location>
        <begin position="43"/>
        <end position="44"/>
    </location>
    <ligand>
        <name>substrate</name>
    </ligand>
</feature>
<dbReference type="PROSITE" id="PS00924">
    <property type="entry name" value="ASP_GLU_RACEMASE_2"/>
    <property type="match status" value="1"/>
</dbReference>
<reference evidence="8 9" key="1">
    <citation type="submission" date="2020-07" db="EMBL/GenBank/DDBJ databases">
        <authorList>
            <person name="Li M."/>
        </authorList>
    </citation>
    <scope>NUCLEOTIDE SEQUENCE [LARGE SCALE GENOMIC DNA]</scope>
    <source>
        <strain evidence="8 9">DSM 23284</strain>
    </source>
</reference>
<dbReference type="NCBIfam" id="TIGR00067">
    <property type="entry name" value="glut_race"/>
    <property type="match status" value="1"/>
</dbReference>
<keyword evidence="6 7" id="KW-0961">Cell wall biogenesis/degradation</keyword>
<dbReference type="SUPFAM" id="SSF53681">
    <property type="entry name" value="Aspartate/glutamate racemase"/>
    <property type="match status" value="2"/>
</dbReference>
<keyword evidence="9" id="KW-1185">Reference proteome</keyword>
<dbReference type="GO" id="GO:0008360">
    <property type="term" value="P:regulation of cell shape"/>
    <property type="evidence" value="ECO:0007669"/>
    <property type="project" value="UniProtKB-KW"/>
</dbReference>
<accession>A0A838XNA4</accession>
<dbReference type="GO" id="GO:0008881">
    <property type="term" value="F:glutamate racemase activity"/>
    <property type="evidence" value="ECO:0007669"/>
    <property type="project" value="UniProtKB-UniRule"/>
</dbReference>
<dbReference type="InterPro" id="IPR033134">
    <property type="entry name" value="Asp/Glu_racemase_AS_2"/>
</dbReference>
<comment type="caution">
    <text evidence="8">The sequence shown here is derived from an EMBL/GenBank/DDBJ whole genome shotgun (WGS) entry which is preliminary data.</text>
</comment>
<name>A0A838XNA4_9HYPH</name>
<organism evidence="8 9">
    <name type="scientific">Stappia taiwanensis</name>
    <dbReference type="NCBI Taxonomy" id="992267"/>
    <lineage>
        <taxon>Bacteria</taxon>
        <taxon>Pseudomonadati</taxon>
        <taxon>Pseudomonadota</taxon>
        <taxon>Alphaproteobacteria</taxon>
        <taxon>Hyphomicrobiales</taxon>
        <taxon>Stappiaceae</taxon>
        <taxon>Stappia</taxon>
    </lineage>
</organism>
<dbReference type="PROSITE" id="PS00923">
    <property type="entry name" value="ASP_GLU_RACEMASE_1"/>
    <property type="match status" value="1"/>
</dbReference>
<protein>
    <recommendedName>
        <fullName evidence="2 7">Glutamate racemase</fullName>
        <ecNumber evidence="2 7">5.1.1.3</ecNumber>
    </recommendedName>
</protein>
<gene>
    <name evidence="7" type="primary">murI</name>
    <name evidence="8" type="ORF">H1W37_02400</name>
</gene>
<feature type="active site" description="Proton donor/acceptor" evidence="7">
    <location>
        <position position="189"/>
    </location>
</feature>
<keyword evidence="4 7" id="KW-0573">Peptidoglycan synthesis</keyword>
<dbReference type="Pfam" id="PF01177">
    <property type="entry name" value="Asp_Glu_race"/>
    <property type="match status" value="1"/>
</dbReference>
<evidence type="ECO:0000313" key="8">
    <source>
        <dbReference type="EMBL" id="MBA4610491.1"/>
    </source>
</evidence>
<evidence type="ECO:0000256" key="1">
    <source>
        <dbReference type="ARBA" id="ARBA00001602"/>
    </source>
</evidence>
<dbReference type="RefSeq" id="WP_181758690.1">
    <property type="nucleotide sequence ID" value="NZ_BMCR01000002.1"/>
</dbReference>
<dbReference type="InterPro" id="IPR018187">
    <property type="entry name" value="Asp/Glu_racemase_AS_1"/>
</dbReference>
<comment type="similarity">
    <text evidence="7">Belongs to the aspartate/glutamate racemases family.</text>
</comment>
<evidence type="ECO:0000256" key="3">
    <source>
        <dbReference type="ARBA" id="ARBA00022960"/>
    </source>
</evidence>
<dbReference type="AlphaFoldDB" id="A0A838XNA4"/>
<evidence type="ECO:0000313" key="9">
    <source>
        <dbReference type="Proteomes" id="UP000559404"/>
    </source>
</evidence>
<feature type="binding site" evidence="7">
    <location>
        <begin position="11"/>
        <end position="12"/>
    </location>
    <ligand>
        <name>substrate</name>
    </ligand>
</feature>
<dbReference type="InterPro" id="IPR015942">
    <property type="entry name" value="Asp/Glu/hydantoin_racemase"/>
</dbReference>
<dbReference type="Proteomes" id="UP000559404">
    <property type="component" value="Unassembled WGS sequence"/>
</dbReference>
<dbReference type="GO" id="GO:0009252">
    <property type="term" value="P:peptidoglycan biosynthetic process"/>
    <property type="evidence" value="ECO:0007669"/>
    <property type="project" value="UniProtKB-UniRule"/>
</dbReference>
<reference evidence="8 9" key="2">
    <citation type="submission" date="2020-08" db="EMBL/GenBank/DDBJ databases">
        <title>Stappia taiwanensis sp. nov., isolated from a coastal thermal spring.</title>
        <authorList>
            <person name="Kampfer P."/>
        </authorList>
    </citation>
    <scope>NUCLEOTIDE SEQUENCE [LARGE SCALE GENOMIC DNA]</scope>
    <source>
        <strain evidence="8 9">DSM 23284</strain>
    </source>
</reference>
<dbReference type="EMBL" id="JACEON010000002">
    <property type="protein sequence ID" value="MBA4610491.1"/>
    <property type="molecule type" value="Genomic_DNA"/>
</dbReference>
<evidence type="ECO:0000256" key="5">
    <source>
        <dbReference type="ARBA" id="ARBA00023235"/>
    </source>
</evidence>
<dbReference type="Gene3D" id="3.40.50.1860">
    <property type="match status" value="2"/>
</dbReference>
<comment type="function">
    <text evidence="7">Provides the (R)-glutamate required for cell wall biosynthesis.</text>
</comment>
<dbReference type="GO" id="GO:0071555">
    <property type="term" value="P:cell wall organization"/>
    <property type="evidence" value="ECO:0007669"/>
    <property type="project" value="UniProtKB-KW"/>
</dbReference>
<comment type="pathway">
    <text evidence="7">Cell wall biogenesis; peptidoglycan biosynthesis.</text>
</comment>
<dbReference type="UniPathway" id="UPA00219"/>
<comment type="catalytic activity">
    <reaction evidence="1 7">
        <text>L-glutamate = D-glutamate</text>
        <dbReference type="Rhea" id="RHEA:12813"/>
        <dbReference type="ChEBI" id="CHEBI:29985"/>
        <dbReference type="ChEBI" id="CHEBI:29986"/>
        <dbReference type="EC" id="5.1.1.3"/>
    </reaction>
</comment>
<dbReference type="PANTHER" id="PTHR21198">
    <property type="entry name" value="GLUTAMATE RACEMASE"/>
    <property type="match status" value="1"/>
</dbReference>
<keyword evidence="5 7" id="KW-0413">Isomerase</keyword>
<dbReference type="HAMAP" id="MF_00258">
    <property type="entry name" value="Glu_racemase"/>
    <property type="match status" value="1"/>
</dbReference>
<keyword evidence="3 7" id="KW-0133">Cell shape</keyword>
<evidence type="ECO:0000256" key="7">
    <source>
        <dbReference type="HAMAP-Rule" id="MF_00258"/>
    </source>
</evidence>
<feature type="binding site" evidence="7">
    <location>
        <begin position="190"/>
        <end position="191"/>
    </location>
    <ligand>
        <name>substrate</name>
    </ligand>
</feature>
<feature type="binding site" evidence="7">
    <location>
        <begin position="76"/>
        <end position="77"/>
    </location>
    <ligand>
        <name>substrate</name>
    </ligand>
</feature>
<dbReference type="PANTHER" id="PTHR21198:SF2">
    <property type="entry name" value="GLUTAMATE RACEMASE"/>
    <property type="match status" value="1"/>
</dbReference>